<protein>
    <submittedName>
        <fullName evidence="2">Uncharacterized protein</fullName>
    </submittedName>
</protein>
<proteinExistence type="predicted"/>
<organism evidence="2 3">
    <name type="scientific">Physcomitrium patens</name>
    <name type="common">Spreading-leaved earth moss</name>
    <name type="synonym">Physcomitrella patens</name>
    <dbReference type="NCBI Taxonomy" id="3218"/>
    <lineage>
        <taxon>Eukaryota</taxon>
        <taxon>Viridiplantae</taxon>
        <taxon>Streptophyta</taxon>
        <taxon>Embryophyta</taxon>
        <taxon>Bryophyta</taxon>
        <taxon>Bryophytina</taxon>
        <taxon>Bryopsida</taxon>
        <taxon>Funariidae</taxon>
        <taxon>Funariales</taxon>
        <taxon>Funariaceae</taxon>
        <taxon>Physcomitrium</taxon>
    </lineage>
</organism>
<feature type="region of interest" description="Disordered" evidence="1">
    <location>
        <begin position="198"/>
        <end position="221"/>
    </location>
</feature>
<evidence type="ECO:0000313" key="3">
    <source>
        <dbReference type="Proteomes" id="UP000006727"/>
    </source>
</evidence>
<dbReference type="EMBL" id="ABEU02000025">
    <property type="status" value="NOT_ANNOTATED_CDS"/>
    <property type="molecule type" value="Genomic_DNA"/>
</dbReference>
<accession>A0A7I4CQR2</accession>
<evidence type="ECO:0000313" key="2">
    <source>
        <dbReference type="EnsemblPlants" id="Pp3c25_8510V3.2"/>
    </source>
</evidence>
<feature type="region of interest" description="Disordered" evidence="1">
    <location>
        <begin position="39"/>
        <end position="58"/>
    </location>
</feature>
<feature type="region of interest" description="Disordered" evidence="1">
    <location>
        <begin position="264"/>
        <end position="293"/>
    </location>
</feature>
<feature type="compositionally biased region" description="Pro residues" evidence="1">
    <location>
        <begin position="271"/>
        <end position="282"/>
    </location>
</feature>
<reference evidence="2 3" key="2">
    <citation type="journal article" date="2018" name="Plant J.">
        <title>The Physcomitrella patens chromosome-scale assembly reveals moss genome structure and evolution.</title>
        <authorList>
            <person name="Lang D."/>
            <person name="Ullrich K.K."/>
            <person name="Murat F."/>
            <person name="Fuchs J."/>
            <person name="Jenkins J."/>
            <person name="Haas F.B."/>
            <person name="Piednoel M."/>
            <person name="Gundlach H."/>
            <person name="Van Bel M."/>
            <person name="Meyberg R."/>
            <person name="Vives C."/>
            <person name="Morata J."/>
            <person name="Symeonidi A."/>
            <person name="Hiss M."/>
            <person name="Muchero W."/>
            <person name="Kamisugi Y."/>
            <person name="Saleh O."/>
            <person name="Blanc G."/>
            <person name="Decker E.L."/>
            <person name="van Gessel N."/>
            <person name="Grimwood J."/>
            <person name="Hayes R.D."/>
            <person name="Graham S.W."/>
            <person name="Gunter L.E."/>
            <person name="McDaniel S.F."/>
            <person name="Hoernstein S.N.W."/>
            <person name="Larsson A."/>
            <person name="Li F.W."/>
            <person name="Perroud P.F."/>
            <person name="Phillips J."/>
            <person name="Ranjan P."/>
            <person name="Rokshar D.S."/>
            <person name="Rothfels C.J."/>
            <person name="Schneider L."/>
            <person name="Shu S."/>
            <person name="Stevenson D.W."/>
            <person name="Thummler F."/>
            <person name="Tillich M."/>
            <person name="Villarreal Aguilar J.C."/>
            <person name="Widiez T."/>
            <person name="Wong G.K."/>
            <person name="Wymore A."/>
            <person name="Zhang Y."/>
            <person name="Zimmer A.D."/>
            <person name="Quatrano R.S."/>
            <person name="Mayer K.F.X."/>
            <person name="Goodstein D."/>
            <person name="Casacuberta J.M."/>
            <person name="Vandepoele K."/>
            <person name="Reski R."/>
            <person name="Cuming A.C."/>
            <person name="Tuskan G.A."/>
            <person name="Maumus F."/>
            <person name="Salse J."/>
            <person name="Schmutz J."/>
            <person name="Rensing S.A."/>
        </authorList>
    </citation>
    <scope>NUCLEOTIDE SEQUENCE [LARGE SCALE GENOMIC DNA]</scope>
    <source>
        <strain evidence="2 3">cv. Gransden 2004</strain>
    </source>
</reference>
<reference evidence="2 3" key="1">
    <citation type="journal article" date="2008" name="Science">
        <title>The Physcomitrella genome reveals evolutionary insights into the conquest of land by plants.</title>
        <authorList>
            <person name="Rensing S."/>
            <person name="Lang D."/>
            <person name="Zimmer A."/>
            <person name="Terry A."/>
            <person name="Salamov A."/>
            <person name="Shapiro H."/>
            <person name="Nishiyama T."/>
            <person name="Perroud P.-F."/>
            <person name="Lindquist E."/>
            <person name="Kamisugi Y."/>
            <person name="Tanahashi T."/>
            <person name="Sakakibara K."/>
            <person name="Fujita T."/>
            <person name="Oishi K."/>
            <person name="Shin-I T."/>
            <person name="Kuroki Y."/>
            <person name="Toyoda A."/>
            <person name="Suzuki Y."/>
            <person name="Hashimoto A."/>
            <person name="Yamaguchi K."/>
            <person name="Sugano A."/>
            <person name="Kohara Y."/>
            <person name="Fujiyama A."/>
            <person name="Anterola A."/>
            <person name="Aoki S."/>
            <person name="Ashton N."/>
            <person name="Barbazuk W.B."/>
            <person name="Barker E."/>
            <person name="Bennetzen J."/>
            <person name="Bezanilla M."/>
            <person name="Blankenship R."/>
            <person name="Cho S.H."/>
            <person name="Dutcher S."/>
            <person name="Estelle M."/>
            <person name="Fawcett J.A."/>
            <person name="Gundlach H."/>
            <person name="Hanada K."/>
            <person name="Heyl A."/>
            <person name="Hicks K.A."/>
            <person name="Hugh J."/>
            <person name="Lohr M."/>
            <person name="Mayer K."/>
            <person name="Melkozernov A."/>
            <person name="Murata T."/>
            <person name="Nelson D."/>
            <person name="Pils B."/>
            <person name="Prigge M."/>
            <person name="Reiss B."/>
            <person name="Renner T."/>
            <person name="Rombauts S."/>
            <person name="Rushton P."/>
            <person name="Sanderfoot A."/>
            <person name="Schween G."/>
            <person name="Shiu S.-H."/>
            <person name="Stueber K."/>
            <person name="Theodoulou F.L."/>
            <person name="Tu H."/>
            <person name="Van de Peer Y."/>
            <person name="Verrier P.J."/>
            <person name="Waters E."/>
            <person name="Wood A."/>
            <person name="Yang L."/>
            <person name="Cove D."/>
            <person name="Cuming A."/>
            <person name="Hasebe M."/>
            <person name="Lucas S."/>
            <person name="Mishler D.B."/>
            <person name="Reski R."/>
            <person name="Grigoriev I."/>
            <person name="Quatrano R.S."/>
            <person name="Boore J.L."/>
        </authorList>
    </citation>
    <scope>NUCLEOTIDE SEQUENCE [LARGE SCALE GENOMIC DNA]</scope>
    <source>
        <strain evidence="2 3">cv. Gransden 2004</strain>
    </source>
</reference>
<dbReference type="Gramene" id="Pp3c25_8510V3.2">
    <property type="protein sequence ID" value="Pp3c25_8510V3.2"/>
    <property type="gene ID" value="Pp3c25_8510"/>
</dbReference>
<keyword evidence="3" id="KW-1185">Reference proteome</keyword>
<feature type="compositionally biased region" description="Pro residues" evidence="1">
    <location>
        <begin position="44"/>
        <end position="55"/>
    </location>
</feature>
<reference evidence="2" key="3">
    <citation type="submission" date="2020-12" db="UniProtKB">
        <authorList>
            <consortium name="EnsemblPlants"/>
        </authorList>
    </citation>
    <scope>IDENTIFICATION</scope>
</reference>
<dbReference type="EnsemblPlants" id="Pp3c25_8510V3.2">
    <property type="protein sequence ID" value="Pp3c25_8510V3.2"/>
    <property type="gene ID" value="Pp3c25_8510"/>
</dbReference>
<dbReference type="AlphaFoldDB" id="A0A7I4CQR2"/>
<dbReference type="Proteomes" id="UP000006727">
    <property type="component" value="Chromosome 25"/>
</dbReference>
<sequence>MPTSGILSSSIPPTLHLSCPLLSSPRTVVPLLSTIHGISTNSPPRAPRSPCPTPHTPATIDQSRAKLAHKIHPARSSCGPTALSLRSIAVASHAPRHRFTTLPLLPETGQLHTRLPSHHTNHRRPPPPHQCSKPKRPRTAQSHAQRLRKFHPSLIMEMFHHHATARPPSAHRLVHGTDQGALEQIDTAGSRGWRHPTEPQLVHAIPPPTQTRRPCPAPTRNAASKFQSLRGQWSVCCAAAIAGRALRPREASIEMHARVAKPLSQGCWPSPANPTRPLPPSPTGIGTDTRLDC</sequence>
<evidence type="ECO:0000256" key="1">
    <source>
        <dbReference type="SAM" id="MobiDB-lite"/>
    </source>
</evidence>
<feature type="region of interest" description="Disordered" evidence="1">
    <location>
        <begin position="106"/>
        <end position="142"/>
    </location>
</feature>
<name>A0A7I4CQR2_PHYPA</name>
<feature type="compositionally biased region" description="Basic residues" evidence="1">
    <location>
        <begin position="115"/>
        <end position="138"/>
    </location>
</feature>